<dbReference type="PANTHER" id="PTHR33164:SF104">
    <property type="entry name" value="TRANSCRIPTIONAL REGULATORY PROTEIN"/>
    <property type="match status" value="1"/>
</dbReference>
<dbReference type="SUPFAM" id="SSF46785">
    <property type="entry name" value="Winged helix' DNA-binding domain"/>
    <property type="match status" value="1"/>
</dbReference>
<organism evidence="2 5">
    <name type="scientific">Carbonactinospora thermoautotrophica</name>
    <dbReference type="NCBI Taxonomy" id="1469144"/>
    <lineage>
        <taxon>Bacteria</taxon>
        <taxon>Bacillati</taxon>
        <taxon>Actinomycetota</taxon>
        <taxon>Actinomycetes</taxon>
        <taxon>Kitasatosporales</taxon>
        <taxon>Carbonactinosporaceae</taxon>
        <taxon>Carbonactinospora</taxon>
    </lineage>
</organism>
<dbReference type="InterPro" id="IPR039422">
    <property type="entry name" value="MarR/SlyA-like"/>
</dbReference>
<dbReference type="InterPro" id="IPR000835">
    <property type="entry name" value="HTH_MarR-typ"/>
</dbReference>
<evidence type="ECO:0000313" key="3">
    <source>
        <dbReference type="EMBL" id="KWX06791.1"/>
    </source>
</evidence>
<dbReference type="PATRIC" id="fig|1469144.8.peg.5164"/>
<dbReference type="EMBL" id="JYIJ01000011">
    <property type="protein sequence ID" value="KWX05608.1"/>
    <property type="molecule type" value="Genomic_DNA"/>
</dbReference>
<reference evidence="4" key="2">
    <citation type="submission" date="2015-02" db="EMBL/GenBank/DDBJ databases">
        <title>Physiological reanalysis, assessment of diazotrophy, and genome sequences of multiple isolates of Streptomyces thermoautotrophicus.</title>
        <authorList>
            <person name="MacKellar D.C."/>
            <person name="Lieber L."/>
            <person name="Norman J."/>
            <person name="Bolger A."/>
            <person name="Tobin C."/>
            <person name="Murray J.W."/>
            <person name="Friesen M."/>
            <person name="Prell J."/>
        </authorList>
    </citation>
    <scope>NUCLEOTIDE SEQUENCE [LARGE SCALE GENOMIC DNA]</scope>
    <source>
        <strain evidence="4">UBT1</strain>
    </source>
</reference>
<dbReference type="OrthoDB" id="69852at2"/>
<reference evidence="2 5" key="1">
    <citation type="submission" date="2015-02" db="EMBL/GenBank/DDBJ databases">
        <title>Physiological reanalysis, assessment of diazotrophy, and genome sequences of multiple isolates of Streptomyces thermoautotrophicus.</title>
        <authorList>
            <person name="MacKellar D.C."/>
            <person name="Lieber L."/>
            <person name="Norman J."/>
            <person name="Bolger A."/>
            <person name="Tobin C."/>
            <person name="Murray J.W."/>
            <person name="Prell J."/>
        </authorList>
    </citation>
    <scope>NUCLEOTIDE SEQUENCE [LARGE SCALE GENOMIC DNA]</scope>
    <source>
        <strain evidence="2 5">UBT1</strain>
    </source>
</reference>
<dbReference type="Pfam" id="PF12802">
    <property type="entry name" value="MarR_2"/>
    <property type="match status" value="1"/>
</dbReference>
<protein>
    <submittedName>
        <fullName evidence="2">MarR family transcriptional regulator</fullName>
    </submittedName>
</protein>
<accession>A0A132N646</accession>
<proteinExistence type="predicted"/>
<comment type="caution">
    <text evidence="2">The sequence shown here is derived from an EMBL/GenBank/DDBJ whole genome shotgun (WGS) entry which is preliminary data.</text>
</comment>
<evidence type="ECO:0000313" key="2">
    <source>
        <dbReference type="EMBL" id="KWX05608.1"/>
    </source>
</evidence>
<feature type="domain" description="HTH marR-type" evidence="1">
    <location>
        <begin position="9"/>
        <end position="141"/>
    </location>
</feature>
<evidence type="ECO:0000313" key="5">
    <source>
        <dbReference type="Proteomes" id="UP000070659"/>
    </source>
</evidence>
<dbReference type="AlphaFoldDB" id="A0A132N646"/>
<dbReference type="GO" id="GO:0003700">
    <property type="term" value="F:DNA-binding transcription factor activity"/>
    <property type="evidence" value="ECO:0007669"/>
    <property type="project" value="InterPro"/>
</dbReference>
<gene>
    <name evidence="2" type="ORF">TH66_02600</name>
    <name evidence="3" type="ORF">TR74_20915</name>
</gene>
<evidence type="ECO:0000259" key="1">
    <source>
        <dbReference type="PROSITE" id="PS50995"/>
    </source>
</evidence>
<dbReference type="Proteomes" id="UP000070659">
    <property type="component" value="Unassembled WGS sequence"/>
</dbReference>
<sequence>MDKRLLREARELTPVLYRLARVLRLRGVQEAGLTPLPPAELEVLRYVLDAPGVSVSTLARDLGLHASNASTMVRGLVARGLIHRDPDPHDRRSVQLRPTINAIHAMARIENAWAEIFADALGSLSDKERAALAEAVPALRALGDSLRVRRTRPQS</sequence>
<dbReference type="InterPro" id="IPR036390">
    <property type="entry name" value="WH_DNA-bd_sf"/>
</dbReference>
<dbReference type="EMBL" id="JYIK01001088">
    <property type="protein sequence ID" value="KWX06791.1"/>
    <property type="molecule type" value="Genomic_DNA"/>
</dbReference>
<evidence type="ECO:0000313" key="4">
    <source>
        <dbReference type="Proteomes" id="UP000070598"/>
    </source>
</evidence>
<dbReference type="GO" id="GO:0006950">
    <property type="term" value="P:response to stress"/>
    <property type="evidence" value="ECO:0007669"/>
    <property type="project" value="TreeGrafter"/>
</dbReference>
<dbReference type="Gene3D" id="1.10.10.10">
    <property type="entry name" value="Winged helix-like DNA-binding domain superfamily/Winged helix DNA-binding domain"/>
    <property type="match status" value="1"/>
</dbReference>
<dbReference type="PROSITE" id="PS50995">
    <property type="entry name" value="HTH_MARR_2"/>
    <property type="match status" value="1"/>
</dbReference>
<dbReference type="InterPro" id="IPR036388">
    <property type="entry name" value="WH-like_DNA-bd_sf"/>
</dbReference>
<name>A0A132N646_9ACTN</name>
<dbReference type="Proteomes" id="UP000070598">
    <property type="component" value="Unassembled WGS sequence"/>
</dbReference>
<dbReference type="PANTHER" id="PTHR33164">
    <property type="entry name" value="TRANSCRIPTIONAL REGULATOR, MARR FAMILY"/>
    <property type="match status" value="1"/>
</dbReference>
<dbReference type="SMART" id="SM00347">
    <property type="entry name" value="HTH_MARR"/>
    <property type="match status" value="1"/>
</dbReference>